<feature type="region of interest" description="Disordered" evidence="3">
    <location>
        <begin position="822"/>
        <end position="881"/>
    </location>
</feature>
<proteinExistence type="inferred from homology"/>
<feature type="compositionally biased region" description="Low complexity" evidence="3">
    <location>
        <begin position="710"/>
        <end position="719"/>
    </location>
</feature>
<accession>A0ABQ8UQS6</accession>
<protein>
    <submittedName>
        <fullName evidence="5">Phosphoenolpyruvate synthase</fullName>
    </submittedName>
</protein>
<dbReference type="Proteomes" id="UP001141327">
    <property type="component" value="Unassembled WGS sequence"/>
</dbReference>
<feature type="compositionally biased region" description="Low complexity" evidence="3">
    <location>
        <begin position="689"/>
        <end position="702"/>
    </location>
</feature>
<comment type="similarity">
    <text evidence="1">Belongs to the PEP-utilizing enzyme family.</text>
</comment>
<keyword evidence="6" id="KW-1185">Reference proteome</keyword>
<dbReference type="Gene3D" id="3.30.1490.20">
    <property type="entry name" value="ATP-grasp fold, A domain"/>
    <property type="match status" value="1"/>
</dbReference>
<feature type="region of interest" description="Disordered" evidence="3">
    <location>
        <begin position="644"/>
        <end position="746"/>
    </location>
</feature>
<dbReference type="PANTHER" id="PTHR13037:SF24">
    <property type="entry name" value="POLYCOMB PROTEIN PCL-RELATED"/>
    <property type="match status" value="1"/>
</dbReference>
<feature type="region of interest" description="Disordered" evidence="3">
    <location>
        <begin position="371"/>
        <end position="426"/>
    </location>
</feature>
<feature type="region of interest" description="Disordered" evidence="3">
    <location>
        <begin position="1291"/>
        <end position="1314"/>
    </location>
</feature>
<keyword evidence="2" id="KW-0945">Host-virus interaction</keyword>
<evidence type="ECO:0000256" key="2">
    <source>
        <dbReference type="ARBA" id="ARBA00022581"/>
    </source>
</evidence>
<feature type="compositionally biased region" description="Low complexity" evidence="3">
    <location>
        <begin position="864"/>
        <end position="877"/>
    </location>
</feature>
<feature type="compositionally biased region" description="Low complexity" evidence="3">
    <location>
        <begin position="822"/>
        <end position="838"/>
    </location>
</feature>
<feature type="compositionally biased region" description="Basic residues" evidence="3">
    <location>
        <begin position="1670"/>
        <end position="1679"/>
    </location>
</feature>
<feature type="compositionally biased region" description="Pro residues" evidence="3">
    <location>
        <begin position="462"/>
        <end position="475"/>
    </location>
</feature>
<dbReference type="SUPFAM" id="SSF56059">
    <property type="entry name" value="Glutathione synthetase ATP-binding domain-like"/>
    <property type="match status" value="1"/>
</dbReference>
<feature type="compositionally biased region" description="Low complexity" evidence="3">
    <location>
        <begin position="1056"/>
        <end position="1065"/>
    </location>
</feature>
<feature type="region of interest" description="Disordered" evidence="3">
    <location>
        <begin position="449"/>
        <end position="475"/>
    </location>
</feature>
<evidence type="ECO:0000313" key="6">
    <source>
        <dbReference type="Proteomes" id="UP001141327"/>
    </source>
</evidence>
<sequence>MLIKTSKPFSFLFFFFEISKSATMRAQPFGFTWLSLPICSREGEAYHIGQFVRFGFFIRPFHIFFSEEEVRRKTRALNLMGCGEGMVVQTDELMKIRVQKILVLVNNEYDFFLLEEDGGLAEQLHSTFMDLNLTHMPTMVRAVSLDEAIAKLRGAHETYELVISVHPFADAQMLETTRILRIHARTPHVYSVVTDLHAGTGAHTPGTPAATPGGGTDGVNPALDTNSKVFLWNGDPKLMLSLIKLTEDALNVDADTKAGVRVILYVEDNPKYYSAYLPLLYHQLMDRTGRGQGLNPRHMLARKRTRPKVLFANTYHEAAAYVQRYRTALLGIISDIEFPLGPPQPALPLAIRPSRSVALFFPGAGATALSPLPPSPEGPLLGAATPPGPSPSPPTGTASTGPAHGSGGGSLVGISPPTTGHALSPIPCSPSPGALAGLGLSTGTTLFPGTGGTALFPGAGSPLPPSPSTHPPAPALGPHALASLLAAASPAPVPLAAAPLMVAMPTSPEGGILMGSVGPAPRAPAMGSVGAGSECAGCPASDSESDDEGPAPIQILGAPPEPEVRLAAPLCSCRPANAAVLIGVLLPLPCLALPCLALPCLALPCRIRVGWVGAVWTCLALPCHIRGLGRGGLAVPAQGACEEAHGGSWEDELGLERDPESRSPTPPPPDAQQPQPHESAAWYPPSPATPVSAASSGLSPARAAPPPSALSPATTAGLPPRHPRSPPPQAEAAPHAVSSVGSLVPLAGGGHEGPALVGSGSTSAIPRKGSAIWSSPAFDPVFGAAAAAAGAAATSSAPLPPASASASFVASSLAAALGLPSPAALSSAGPPSSTTPLSQPGPSPALLGSVSTAATTSPMGTPDGSQQQQAPGPGAPSESAICPDAGFRLRGLCPDVAVLFISSADLSKQLEELRAARWRRWLHAQMAGQEALGGRAGWGLAADVGAGAGSAMPVEEPRALAAWCPPDPTDLLLPGVDGQDGDVVGKESPTIRDAIARFLDVDLCFAEDFVFRRPDGSVLTIADMRAPGPAPPGSPMPPGLPQPAPSMVAFWRQLAASAQGGAPQQPGGGPGAGPAISPQTPLTTALGTGRYACLPGGLSKDPLRVMLDMLDFVPDECIAFHGARNHFRSAPAPHSILTLPSHPHPALAQQLDVRPGRVRPGALPAAVPGDSFHGADRIRGFLRRAILTYLDKHTRGMATTFDPALLGDSRFFMKLGSGSLGGKARGLLFLEHTLPGLEQSLEGFLGAHTSTPFDFLVATPRTLVLPTNIFECFVRDHHLQFLCEFPAAPKTGPQAAPATPGGSAGPPGGWDGEESLALARGRTGRVGRLQLPEVLLASLRDFLGQMEAPLAVRSSSMFEDSRREPLSGIYATYLLPNSQPDLGRRLGELSRAIRLVYASTYCNAARSYRTAVGINGTTESMAVIIQEVAGSLHRGPLLPGHDGIATVVLGLGGGDGATGLKFCPGNTSRSFAHTAQEKMRQAQQTFAALQVGEAATAPTDPADLRAHVRPYGMPQAEEDGVLGLVGSYYDLNEGALKSYWRGCPAGPRVVTFTRQIELAQYSTFPLPAILHHLLQKGEAAVGGPVEIEFAVNLAPDRPLRGGTGTFIDRTRSPAAPASSPAVPPELILLQMRPLVIQAGPAVSARTLARAGGLPRGPLRPLPPGAGPRPLRAHPRHPRPHPPPTATPAHLPHTRTSTAHPGAAVVVVKRAGFDPMATRAIAEEVGRLNEALLQAGLPYMAIGMGRWGTSQPSLGIPVKWDQVRGARVLVETGTAAFVIDPSSGTHFLDHVMQHRIPVLYVQPLPDGSGPEPDWLDWGPIEAALLPGGPAAAAAGFTVVSEGPHVAHLRCPEPLTVAVDGTQRRAVIVRGQQALADIMTQP</sequence>
<feature type="region of interest" description="Disordered" evidence="3">
    <location>
        <begin position="1056"/>
        <end position="1081"/>
    </location>
</feature>
<feature type="compositionally biased region" description="Low complexity" evidence="3">
    <location>
        <begin position="1686"/>
        <end position="1695"/>
    </location>
</feature>
<feature type="compositionally biased region" description="Low complexity" evidence="3">
    <location>
        <begin position="1291"/>
        <end position="1301"/>
    </location>
</feature>
<feature type="compositionally biased region" description="Polar residues" evidence="3">
    <location>
        <begin position="849"/>
        <end position="859"/>
    </location>
</feature>
<feature type="region of interest" description="Disordered" evidence="3">
    <location>
        <begin position="1650"/>
        <end position="1697"/>
    </location>
</feature>
<dbReference type="InterPro" id="IPR013815">
    <property type="entry name" value="ATP_grasp_subdomain_1"/>
</dbReference>
<evidence type="ECO:0000256" key="1">
    <source>
        <dbReference type="ARBA" id="ARBA00007837"/>
    </source>
</evidence>
<dbReference type="EMBL" id="JAPMOS010000010">
    <property type="protein sequence ID" value="KAJ4460852.1"/>
    <property type="molecule type" value="Genomic_DNA"/>
</dbReference>
<reference evidence="5" key="1">
    <citation type="journal article" date="2022" name="bioRxiv">
        <title>Genomics of Preaxostyla Flagellates Illuminates Evolutionary Transitions and the Path Towards Mitochondrial Loss.</title>
        <authorList>
            <person name="Novak L.V.F."/>
            <person name="Treitli S.C."/>
            <person name="Pyrih J."/>
            <person name="Halakuc P."/>
            <person name="Pipaliya S.V."/>
            <person name="Vacek V."/>
            <person name="Brzon O."/>
            <person name="Soukal P."/>
            <person name="Eme L."/>
            <person name="Dacks J.B."/>
            <person name="Karnkowska A."/>
            <person name="Elias M."/>
            <person name="Hampl V."/>
        </authorList>
    </citation>
    <scope>NUCLEOTIDE SEQUENCE</scope>
    <source>
        <strain evidence="5">RCP-MX</strain>
    </source>
</reference>
<dbReference type="InterPro" id="IPR002192">
    <property type="entry name" value="PPDK_AMP/ATP-bd"/>
</dbReference>
<feature type="compositionally biased region" description="Pro residues" evidence="3">
    <location>
        <begin position="1657"/>
        <end position="1666"/>
    </location>
</feature>
<gene>
    <name evidence="5" type="ORF">PAPYR_2675</name>
</gene>
<comment type="caution">
    <text evidence="5">The sequence shown here is derived from an EMBL/GenBank/DDBJ whole genome shotgun (WGS) entry which is preliminary data.</text>
</comment>
<organism evidence="5 6">
    <name type="scientific">Paratrimastix pyriformis</name>
    <dbReference type="NCBI Taxonomy" id="342808"/>
    <lineage>
        <taxon>Eukaryota</taxon>
        <taxon>Metamonada</taxon>
        <taxon>Preaxostyla</taxon>
        <taxon>Paratrimastigidae</taxon>
        <taxon>Paratrimastix</taxon>
    </lineage>
</organism>
<evidence type="ECO:0000259" key="4">
    <source>
        <dbReference type="Pfam" id="PF01326"/>
    </source>
</evidence>
<feature type="compositionally biased region" description="Low complexity" evidence="3">
    <location>
        <begin position="449"/>
        <end position="461"/>
    </location>
</feature>
<evidence type="ECO:0000313" key="5">
    <source>
        <dbReference type="EMBL" id="KAJ4460852.1"/>
    </source>
</evidence>
<dbReference type="PANTHER" id="PTHR13037">
    <property type="entry name" value="FORMIN"/>
    <property type="match status" value="1"/>
</dbReference>
<feature type="domain" description="Pyruvate phosphate dikinase AMP/ATP-binding" evidence="4">
    <location>
        <begin position="1330"/>
        <end position="1431"/>
    </location>
</feature>
<name>A0ABQ8UQS6_9EUKA</name>
<dbReference type="Pfam" id="PF01326">
    <property type="entry name" value="PPDK_N"/>
    <property type="match status" value="1"/>
</dbReference>
<evidence type="ECO:0000256" key="3">
    <source>
        <dbReference type="SAM" id="MobiDB-lite"/>
    </source>
</evidence>